<keyword evidence="3 6" id="KW-0812">Transmembrane</keyword>
<dbReference type="GO" id="GO:0016020">
    <property type="term" value="C:membrane"/>
    <property type="evidence" value="ECO:0007669"/>
    <property type="project" value="UniProtKB-SubCell"/>
</dbReference>
<reference evidence="7 8" key="1">
    <citation type="journal article" date="2012" name="ISME J.">
        <title>Genomic insights to SAR86, an abundant and uncultivated marine bacterial lineage.</title>
        <authorList>
            <person name="Dupont C.L."/>
            <person name="Rusch D.B."/>
            <person name="Yooseph S."/>
            <person name="Lombardo M.J."/>
            <person name="Richter R.A."/>
            <person name="Valas R."/>
            <person name="Novotny M."/>
            <person name="Yee-Greenbaum J."/>
            <person name="Selengut J.D."/>
            <person name="Haft D.H."/>
            <person name="Halpern A.L."/>
            <person name="Lasken R.S."/>
            <person name="Nealson K."/>
            <person name="Friedman R."/>
            <person name="Venter J.C."/>
        </authorList>
    </citation>
    <scope>NUCLEOTIDE SEQUENCE [LARGE SCALE GENOMIC DNA]</scope>
</reference>
<evidence type="ECO:0000256" key="5">
    <source>
        <dbReference type="ARBA" id="ARBA00023136"/>
    </source>
</evidence>
<evidence type="ECO:0000256" key="1">
    <source>
        <dbReference type="ARBA" id="ARBA00004141"/>
    </source>
</evidence>
<evidence type="ECO:0000256" key="6">
    <source>
        <dbReference type="SAM" id="Phobius"/>
    </source>
</evidence>
<comment type="similarity">
    <text evidence="2">Belongs to the TspO/BZRP family.</text>
</comment>
<dbReference type="InterPro" id="IPR038330">
    <property type="entry name" value="TspO/MBR-related_sf"/>
</dbReference>
<organism evidence="7 8">
    <name type="scientific">SAR86 cluster bacterium SAR86B</name>
    <dbReference type="NCBI Taxonomy" id="1123867"/>
    <lineage>
        <taxon>Bacteria</taxon>
        <taxon>Pseudomonadati</taxon>
        <taxon>Pseudomonadota</taxon>
        <taxon>Gammaproteobacteria</taxon>
        <taxon>SAR86 cluster</taxon>
    </lineage>
</organism>
<evidence type="ECO:0000313" key="8">
    <source>
        <dbReference type="Proteomes" id="UP000010116"/>
    </source>
</evidence>
<accession>J4KSF9</accession>
<feature type="transmembrane region" description="Helical" evidence="6">
    <location>
        <begin position="121"/>
        <end position="140"/>
    </location>
</feature>
<sequence>MLKNIYLALSVLFTLIIGSLASSGATDPWYLALNKAPLNPPGYVFGIVWPILYVLMYVVATRDYQYIKKLFYLQLFFNLIWSWLFFYFHLPLVALVDILILILINLNILNNLQTRISFALYLPYIIWLFFATYLNTYIVIFN</sequence>
<comment type="subcellular location">
    <subcellularLocation>
        <location evidence="1">Membrane</location>
        <topology evidence="1">Multi-pass membrane protein</topology>
    </subcellularLocation>
</comment>
<dbReference type="PANTHER" id="PTHR10057">
    <property type="entry name" value="PERIPHERAL-TYPE BENZODIAZEPINE RECEPTOR"/>
    <property type="match status" value="1"/>
</dbReference>
<dbReference type="CDD" id="cd15904">
    <property type="entry name" value="TSPO_MBR"/>
    <property type="match status" value="1"/>
</dbReference>
<evidence type="ECO:0000313" key="7">
    <source>
        <dbReference type="EMBL" id="EJP72634.1"/>
    </source>
</evidence>
<keyword evidence="4 6" id="KW-1133">Transmembrane helix</keyword>
<keyword evidence="5 6" id="KW-0472">Membrane</keyword>
<protein>
    <submittedName>
        <fullName evidence="7">TspO and MBR like protein</fullName>
    </submittedName>
</protein>
<name>J4KSF9_9GAMM</name>
<evidence type="ECO:0000256" key="3">
    <source>
        <dbReference type="ARBA" id="ARBA00022692"/>
    </source>
</evidence>
<feature type="transmembrane region" description="Helical" evidence="6">
    <location>
        <begin position="40"/>
        <end position="58"/>
    </location>
</feature>
<evidence type="ECO:0000256" key="4">
    <source>
        <dbReference type="ARBA" id="ARBA00022989"/>
    </source>
</evidence>
<dbReference type="Proteomes" id="UP000010116">
    <property type="component" value="Unassembled WGS sequence"/>
</dbReference>
<dbReference type="AlphaFoldDB" id="J4KSF9"/>
<evidence type="ECO:0000256" key="2">
    <source>
        <dbReference type="ARBA" id="ARBA00007524"/>
    </source>
</evidence>
<dbReference type="GO" id="GO:0033013">
    <property type="term" value="P:tetrapyrrole metabolic process"/>
    <property type="evidence" value="ECO:0007669"/>
    <property type="project" value="UniProtKB-ARBA"/>
</dbReference>
<dbReference type="InterPro" id="IPR004307">
    <property type="entry name" value="TspO_MBR"/>
</dbReference>
<dbReference type="EMBL" id="JH611190">
    <property type="protein sequence ID" value="EJP72634.1"/>
    <property type="molecule type" value="Genomic_DNA"/>
</dbReference>
<proteinExistence type="inferred from homology"/>
<dbReference type="Pfam" id="PF03073">
    <property type="entry name" value="TspO_MBR"/>
    <property type="match status" value="1"/>
</dbReference>
<dbReference type="Gene3D" id="1.20.1260.100">
    <property type="entry name" value="TspO/MBR protein"/>
    <property type="match status" value="1"/>
</dbReference>
<gene>
    <name evidence="7" type="ORF">NT02SARS_1163</name>
</gene>
<dbReference type="PANTHER" id="PTHR10057:SF0">
    <property type="entry name" value="TRANSLOCATOR PROTEIN"/>
    <property type="match status" value="1"/>
</dbReference>
<feature type="transmembrane region" description="Helical" evidence="6">
    <location>
        <begin position="92"/>
        <end position="109"/>
    </location>
</feature>
<dbReference type="HOGENOM" id="CLU_091805_2_0_6"/>